<dbReference type="AlphaFoldDB" id="A0A3P7S3D4"/>
<dbReference type="Gene3D" id="3.30.450.40">
    <property type="match status" value="1"/>
</dbReference>
<sequence length="628" mass="73116">MIEKKSDTMIYRLKGLIHAIEFFSQRFDAEQITHHVVDFIDELIVLDQVVVFAKDDHVYRPVRQTGYHNYDYTFEVNPVYEDIVVLHAGLFSKEDVKRFLPNEVSEYFPCAFGIPLIMDKKMFGFVLVNRSEDKEPFDSEDEIIAVALMNLFYIALTNFESYDALIKTKKRLDEKIFNLFAIHQSSKILMSTLEIEAMCELSTSVFSELTQSSITSIFLLNKDSKAFEMMAYQNVYELRGELNIQVYTNENIESLSEKEYFCLEKDEDLEKIHTIFYNDEEMLITLKPVYIVPIVKNEDVLGFITLGRRVNDMSYNDSNMELIHSLASSLYISITNAIYVKTIHEQKKIIDSKLNRLMNMNLMIKNINTSSDLNHLFEITKATLEWSHNVTSGILAVYNHESDSFVIKERIGCQFLDVTQAFVGVASTLKEGHMVIASSIHEAEDLLGREVVNQIEGEFGGALLVPVYLDKFELELLGFIGIFDTKDMLLTDLENQLIYESIANAIAPSWYHLRQLEEIKNTYEVNTEVLFIEKLADEIEDCREYDLELYVFLIEFTGKHFLEKSHLFQAFSQYFDKAYKINHQHLIILSPREEDAVYIQENLDERHSMKQLKYGVDFEDYESFLEQL</sequence>
<dbReference type="RefSeq" id="WP_125138316.1">
    <property type="nucleotide sequence ID" value="NZ_LR130778.1"/>
</dbReference>
<evidence type="ECO:0000313" key="1">
    <source>
        <dbReference type="EMBL" id="VDN49336.1"/>
    </source>
</evidence>
<dbReference type="SUPFAM" id="SSF55781">
    <property type="entry name" value="GAF domain-like"/>
    <property type="match status" value="2"/>
</dbReference>
<dbReference type="InterPro" id="IPR029016">
    <property type="entry name" value="GAF-like_dom_sf"/>
</dbReference>
<protein>
    <recommendedName>
        <fullName evidence="3">GAF domain-containing protein</fullName>
    </recommendedName>
</protein>
<keyword evidence="2" id="KW-1185">Reference proteome</keyword>
<reference evidence="1 2" key="1">
    <citation type="submission" date="2018-09" db="EMBL/GenBank/DDBJ databases">
        <authorList>
            <person name="Postec A."/>
        </authorList>
    </citation>
    <scope>NUCLEOTIDE SEQUENCE [LARGE SCALE GENOMIC DNA]</scope>
    <source>
        <strain evidence="1">70B-A</strain>
    </source>
</reference>
<dbReference type="EMBL" id="LR130778">
    <property type="protein sequence ID" value="VDN49336.1"/>
    <property type="molecule type" value="Genomic_DNA"/>
</dbReference>
<organism evidence="1 2">
    <name type="scientific">Petrocella atlantisensis</name>
    <dbReference type="NCBI Taxonomy" id="2173034"/>
    <lineage>
        <taxon>Bacteria</taxon>
        <taxon>Bacillati</taxon>
        <taxon>Bacillota</taxon>
        <taxon>Clostridia</taxon>
        <taxon>Lachnospirales</taxon>
        <taxon>Vallitaleaceae</taxon>
        <taxon>Petrocella</taxon>
    </lineage>
</organism>
<dbReference type="KEGG" id="cbar:PATL70BA_3404"/>
<name>A0A3P7S3D4_9FIRM</name>
<accession>A0A3P7S3D4</accession>
<gene>
    <name evidence="1" type="ORF">PATL70BA_3404</name>
</gene>
<evidence type="ECO:0000313" key="2">
    <source>
        <dbReference type="Proteomes" id="UP000279029"/>
    </source>
</evidence>
<evidence type="ECO:0008006" key="3">
    <source>
        <dbReference type="Google" id="ProtNLM"/>
    </source>
</evidence>
<dbReference type="Proteomes" id="UP000279029">
    <property type="component" value="Chromosome"/>
</dbReference>
<proteinExistence type="predicted"/>
<dbReference type="OrthoDB" id="1736267at2"/>